<dbReference type="RefSeq" id="WP_115854234.1">
    <property type="nucleotide sequence ID" value="NZ_QRDJ01000007.1"/>
</dbReference>
<evidence type="ECO:0000256" key="2">
    <source>
        <dbReference type="ARBA" id="ARBA00003949"/>
    </source>
</evidence>
<comment type="caution">
    <text evidence="17">The sequence shown here is derived from an EMBL/GenBank/DDBJ whole genome shotgun (WGS) entry which is preliminary data.</text>
</comment>
<dbReference type="GO" id="GO:0055086">
    <property type="term" value="P:nucleobase-containing small molecule metabolic process"/>
    <property type="evidence" value="ECO:0007669"/>
    <property type="project" value="UniProtKB-ARBA"/>
</dbReference>
<reference evidence="17 18" key="1">
    <citation type="submission" date="2018-07" db="EMBL/GenBank/DDBJ databases">
        <title>Genomic Encyclopedia of Type Strains, Phase IV (KMG-IV): sequencing the most valuable type-strain genomes for metagenomic binning, comparative biology and taxonomic classification.</title>
        <authorList>
            <person name="Goeker M."/>
        </authorList>
    </citation>
    <scope>NUCLEOTIDE SEQUENCE [LARGE SCALE GENOMIC DNA]</scope>
    <source>
        <strain evidence="17 18">DSM 14324</strain>
    </source>
</reference>
<comment type="catalytic activity">
    <reaction evidence="10 15">
        <text>2'-deoxycytidine + H2O + H(+) = 2'-deoxyuridine + NH4(+)</text>
        <dbReference type="Rhea" id="RHEA:13433"/>
        <dbReference type="ChEBI" id="CHEBI:15377"/>
        <dbReference type="ChEBI" id="CHEBI:15378"/>
        <dbReference type="ChEBI" id="CHEBI:15698"/>
        <dbReference type="ChEBI" id="CHEBI:16450"/>
        <dbReference type="ChEBI" id="CHEBI:28938"/>
        <dbReference type="EC" id="3.5.4.5"/>
    </reaction>
</comment>
<evidence type="ECO:0000256" key="4">
    <source>
        <dbReference type="ARBA" id="ARBA00012783"/>
    </source>
</evidence>
<dbReference type="PANTHER" id="PTHR11644">
    <property type="entry name" value="CYTIDINE DEAMINASE"/>
    <property type="match status" value="1"/>
</dbReference>
<feature type="binding site" evidence="14">
    <location>
        <position position="59"/>
    </location>
    <ligand>
        <name>Zn(2+)</name>
        <dbReference type="ChEBI" id="CHEBI:29105"/>
        <note>catalytic</note>
    </ligand>
</feature>
<comment type="catalytic activity">
    <reaction evidence="11 15">
        <text>cytidine + H2O + H(+) = uridine + NH4(+)</text>
        <dbReference type="Rhea" id="RHEA:16069"/>
        <dbReference type="ChEBI" id="CHEBI:15377"/>
        <dbReference type="ChEBI" id="CHEBI:15378"/>
        <dbReference type="ChEBI" id="CHEBI:16704"/>
        <dbReference type="ChEBI" id="CHEBI:17562"/>
        <dbReference type="ChEBI" id="CHEBI:28938"/>
        <dbReference type="EC" id="3.5.4.5"/>
    </reaction>
</comment>
<evidence type="ECO:0000256" key="8">
    <source>
        <dbReference type="ARBA" id="ARBA00022833"/>
    </source>
</evidence>
<evidence type="ECO:0000256" key="13">
    <source>
        <dbReference type="PIRSR" id="PIRSR606262-2"/>
    </source>
</evidence>
<gene>
    <name evidence="17" type="ORF">C8D72_1996</name>
</gene>
<evidence type="ECO:0000259" key="16">
    <source>
        <dbReference type="PROSITE" id="PS51747"/>
    </source>
</evidence>
<evidence type="ECO:0000256" key="7">
    <source>
        <dbReference type="ARBA" id="ARBA00022801"/>
    </source>
</evidence>
<evidence type="ECO:0000256" key="15">
    <source>
        <dbReference type="RuleBase" id="RU364006"/>
    </source>
</evidence>
<dbReference type="CDD" id="cd01283">
    <property type="entry name" value="cytidine_deaminase"/>
    <property type="match status" value="1"/>
</dbReference>
<evidence type="ECO:0000256" key="11">
    <source>
        <dbReference type="ARBA" id="ARBA00049558"/>
    </source>
</evidence>
<evidence type="ECO:0000256" key="12">
    <source>
        <dbReference type="PIRSR" id="PIRSR606262-1"/>
    </source>
</evidence>
<comment type="function">
    <text evidence="2 15">This enzyme scavenges exogenous and endogenous cytidine and 2'-deoxycytidine for UMP synthesis.</text>
</comment>
<accession>A0A3D9DWV3</accession>
<sequence length="144" mass="15104">MTESVSAALSDDLRAQLIAVRDNAYAPYSNHPVGALVISESGTAYTGCNVESANYKGLCAEAGAIAALVAAGEREIRTIHVIGPGDGLCTPCGDCRQRIREFATSDTVIVVVNGEGRPLKRYDMASLLPDSFGPENLGKTSRMG</sequence>
<dbReference type="GO" id="GO:0005829">
    <property type="term" value="C:cytosol"/>
    <property type="evidence" value="ECO:0007669"/>
    <property type="project" value="TreeGrafter"/>
</dbReference>
<dbReference type="SUPFAM" id="SSF53927">
    <property type="entry name" value="Cytidine deaminase-like"/>
    <property type="match status" value="1"/>
</dbReference>
<keyword evidence="8 14" id="KW-0862">Zinc</keyword>
<evidence type="ECO:0000256" key="10">
    <source>
        <dbReference type="ARBA" id="ARBA00049252"/>
    </source>
</evidence>
<evidence type="ECO:0000256" key="6">
    <source>
        <dbReference type="ARBA" id="ARBA00022723"/>
    </source>
</evidence>
<dbReference type="PANTHER" id="PTHR11644:SF2">
    <property type="entry name" value="CYTIDINE DEAMINASE"/>
    <property type="match status" value="1"/>
</dbReference>
<dbReference type="EC" id="3.5.4.5" evidence="4 15"/>
<dbReference type="InterPro" id="IPR006262">
    <property type="entry name" value="Cyt_deam_tetra"/>
</dbReference>
<name>A0A3D9DWV3_9GAMM</name>
<keyword evidence="7 15" id="KW-0378">Hydrolase</keyword>
<evidence type="ECO:0000256" key="14">
    <source>
        <dbReference type="PIRSR" id="PIRSR606262-3"/>
    </source>
</evidence>
<evidence type="ECO:0000256" key="3">
    <source>
        <dbReference type="ARBA" id="ARBA00006576"/>
    </source>
</evidence>
<dbReference type="GO" id="GO:0004126">
    <property type="term" value="F:cytidine deaminase activity"/>
    <property type="evidence" value="ECO:0007669"/>
    <property type="project" value="UniProtKB-UniRule"/>
</dbReference>
<evidence type="ECO:0000256" key="9">
    <source>
        <dbReference type="ARBA" id="ARBA00032005"/>
    </source>
</evidence>
<feature type="binding site" evidence="14">
    <location>
        <position position="92"/>
    </location>
    <ligand>
        <name>Zn(2+)</name>
        <dbReference type="ChEBI" id="CHEBI:29105"/>
        <note>catalytic</note>
    </ligand>
</feature>
<dbReference type="InterPro" id="IPR050202">
    <property type="entry name" value="Cyt/Deoxycyt_deaminase"/>
</dbReference>
<dbReference type="EMBL" id="QRDJ01000007">
    <property type="protein sequence ID" value="REC95161.1"/>
    <property type="molecule type" value="Genomic_DNA"/>
</dbReference>
<organism evidence="17 18">
    <name type="scientific">Kushneria indalinina DSM 14324</name>
    <dbReference type="NCBI Taxonomy" id="1122140"/>
    <lineage>
        <taxon>Bacteria</taxon>
        <taxon>Pseudomonadati</taxon>
        <taxon>Pseudomonadota</taxon>
        <taxon>Gammaproteobacteria</taxon>
        <taxon>Oceanospirillales</taxon>
        <taxon>Halomonadaceae</taxon>
        <taxon>Kushneria</taxon>
    </lineage>
</organism>
<dbReference type="Proteomes" id="UP000256334">
    <property type="component" value="Unassembled WGS sequence"/>
</dbReference>
<dbReference type="InterPro" id="IPR016192">
    <property type="entry name" value="APOBEC/CMP_deaminase_Zn-bd"/>
</dbReference>
<dbReference type="InterPro" id="IPR016193">
    <property type="entry name" value="Cytidine_deaminase-like"/>
</dbReference>
<dbReference type="GO" id="GO:0072527">
    <property type="term" value="P:pyrimidine-containing compound metabolic process"/>
    <property type="evidence" value="ECO:0007669"/>
    <property type="project" value="UniProtKB-ARBA"/>
</dbReference>
<feature type="binding site" evidence="14">
    <location>
        <position position="95"/>
    </location>
    <ligand>
        <name>Zn(2+)</name>
        <dbReference type="ChEBI" id="CHEBI:29105"/>
        <note>catalytic</note>
    </ligand>
</feature>
<protein>
    <recommendedName>
        <fullName evidence="5 15">Cytidine deaminase</fullName>
        <ecNumber evidence="4 15">3.5.4.5</ecNumber>
    </recommendedName>
    <alternativeName>
        <fullName evidence="9 15">Cytidine aminohydrolase</fullName>
    </alternativeName>
</protein>
<keyword evidence="18" id="KW-1185">Reference proteome</keyword>
<dbReference type="GO" id="GO:0008270">
    <property type="term" value="F:zinc ion binding"/>
    <property type="evidence" value="ECO:0007669"/>
    <property type="project" value="UniProtKB-UniRule"/>
</dbReference>
<dbReference type="AlphaFoldDB" id="A0A3D9DWV3"/>
<dbReference type="InterPro" id="IPR002125">
    <property type="entry name" value="CMP_dCMP_dom"/>
</dbReference>
<dbReference type="PROSITE" id="PS51747">
    <property type="entry name" value="CYT_DCMP_DEAMINASES_2"/>
    <property type="match status" value="1"/>
</dbReference>
<feature type="domain" description="CMP/dCMP-type deaminase" evidence="16">
    <location>
        <begin position="8"/>
        <end position="135"/>
    </location>
</feature>
<evidence type="ECO:0000313" key="18">
    <source>
        <dbReference type="Proteomes" id="UP000256334"/>
    </source>
</evidence>
<dbReference type="Gene3D" id="3.40.140.10">
    <property type="entry name" value="Cytidine Deaminase, domain 2"/>
    <property type="match status" value="1"/>
</dbReference>
<dbReference type="NCBIfam" id="TIGR01354">
    <property type="entry name" value="cyt_deam_tetra"/>
    <property type="match status" value="1"/>
</dbReference>
<evidence type="ECO:0000313" key="17">
    <source>
        <dbReference type="EMBL" id="REC95161.1"/>
    </source>
</evidence>
<dbReference type="Pfam" id="PF00383">
    <property type="entry name" value="dCMP_cyt_deam_1"/>
    <property type="match status" value="1"/>
</dbReference>
<proteinExistence type="inferred from homology"/>
<dbReference type="PROSITE" id="PS00903">
    <property type="entry name" value="CYT_DCMP_DEAMINASES_1"/>
    <property type="match status" value="1"/>
</dbReference>
<evidence type="ECO:0000256" key="1">
    <source>
        <dbReference type="ARBA" id="ARBA00001947"/>
    </source>
</evidence>
<evidence type="ECO:0000256" key="5">
    <source>
        <dbReference type="ARBA" id="ARBA00018266"/>
    </source>
</evidence>
<dbReference type="GO" id="GO:0042802">
    <property type="term" value="F:identical protein binding"/>
    <property type="evidence" value="ECO:0007669"/>
    <property type="project" value="UniProtKB-ARBA"/>
</dbReference>
<feature type="active site" description="Proton donor" evidence="12">
    <location>
        <position position="61"/>
    </location>
</feature>
<dbReference type="OrthoDB" id="9795347at2"/>
<comment type="cofactor">
    <cofactor evidence="1 14 15">
        <name>Zn(2+)</name>
        <dbReference type="ChEBI" id="CHEBI:29105"/>
    </cofactor>
</comment>
<feature type="binding site" evidence="13">
    <location>
        <begin position="49"/>
        <end position="55"/>
    </location>
    <ligand>
        <name>substrate</name>
    </ligand>
</feature>
<comment type="similarity">
    <text evidence="3 15">Belongs to the cytidine and deoxycytidylate deaminase family.</text>
</comment>
<dbReference type="NCBIfam" id="NF004064">
    <property type="entry name" value="PRK05578.1"/>
    <property type="match status" value="1"/>
</dbReference>
<keyword evidence="6 14" id="KW-0479">Metal-binding</keyword>